<dbReference type="NCBIfam" id="TIGR00706">
    <property type="entry name" value="SppA_dom"/>
    <property type="match status" value="1"/>
</dbReference>
<dbReference type="Gene3D" id="3.90.226.10">
    <property type="entry name" value="2-enoyl-CoA Hydratase, Chain A, domain 1"/>
    <property type="match status" value="2"/>
</dbReference>
<protein>
    <submittedName>
        <fullName evidence="6">Signal peptide peptidase SppA</fullName>
    </submittedName>
</protein>
<evidence type="ECO:0000256" key="4">
    <source>
        <dbReference type="ARBA" id="ARBA00022825"/>
    </source>
</evidence>
<dbReference type="AlphaFoldDB" id="A0AA35RV98"/>
<dbReference type="SUPFAM" id="SSF52096">
    <property type="entry name" value="ClpP/crotonase"/>
    <property type="match status" value="1"/>
</dbReference>
<keyword evidence="2" id="KW-0645">Protease</keyword>
<accession>A0AA35RV98</accession>
<reference evidence="6" key="1">
    <citation type="submission" date="2023-03" db="EMBL/GenBank/DDBJ databases">
        <authorList>
            <person name="Steffen K."/>
            <person name="Cardenas P."/>
        </authorList>
    </citation>
    <scope>NUCLEOTIDE SEQUENCE</scope>
</reference>
<dbReference type="InterPro" id="IPR004635">
    <property type="entry name" value="Pept_S49_SppA"/>
</dbReference>
<evidence type="ECO:0000313" key="7">
    <source>
        <dbReference type="Proteomes" id="UP001174909"/>
    </source>
</evidence>
<dbReference type="Pfam" id="PF01343">
    <property type="entry name" value="Peptidase_S49"/>
    <property type="match status" value="1"/>
</dbReference>
<evidence type="ECO:0000256" key="1">
    <source>
        <dbReference type="ARBA" id="ARBA00008683"/>
    </source>
</evidence>
<dbReference type="GO" id="GO:0006508">
    <property type="term" value="P:proteolysis"/>
    <property type="evidence" value="ECO:0007669"/>
    <property type="project" value="UniProtKB-KW"/>
</dbReference>
<evidence type="ECO:0000256" key="3">
    <source>
        <dbReference type="ARBA" id="ARBA00022801"/>
    </source>
</evidence>
<dbReference type="InterPro" id="IPR047272">
    <property type="entry name" value="S49_SppA_C"/>
</dbReference>
<proteinExistence type="inferred from homology"/>
<comment type="caution">
    <text evidence="6">The sequence shown here is derived from an EMBL/GenBank/DDBJ whole genome shotgun (WGS) entry which is preliminary data.</text>
</comment>
<dbReference type="PANTHER" id="PTHR42987">
    <property type="entry name" value="PEPTIDASE S49"/>
    <property type="match status" value="1"/>
</dbReference>
<sequence>YEPIFASIARDDNIRALVLDIDSPGGGVSASDYLYRSVLKVAEKKPVIASIRGLGASGAYYISCAAHKIVASHASIVGSIGVISVRPALQELMQRLGVGVNVNKSGLLKDMGAFWRDATPEEETKMQALIDDSFNTFVSIVAESRKMDEEDVRRIATGEVYWATKAHELGLVDELGDLDRALDIAAETSGAPRRPVYFRPRRSLRQLLMNPAAEALTESISNEVERRLWSGWLR</sequence>
<dbReference type="EMBL" id="CASHTH010001671">
    <property type="protein sequence ID" value="CAI8017929.1"/>
    <property type="molecule type" value="Genomic_DNA"/>
</dbReference>
<dbReference type="Proteomes" id="UP001174909">
    <property type="component" value="Unassembled WGS sequence"/>
</dbReference>
<evidence type="ECO:0000256" key="2">
    <source>
        <dbReference type="ARBA" id="ARBA00022670"/>
    </source>
</evidence>
<feature type="domain" description="Peptidase S49" evidence="5">
    <location>
        <begin position="42"/>
        <end position="188"/>
    </location>
</feature>
<dbReference type="PANTHER" id="PTHR42987:SF4">
    <property type="entry name" value="PROTEASE SOHB-RELATED"/>
    <property type="match status" value="1"/>
</dbReference>
<keyword evidence="3" id="KW-0378">Hydrolase</keyword>
<evidence type="ECO:0000313" key="6">
    <source>
        <dbReference type="EMBL" id="CAI8017929.1"/>
    </source>
</evidence>
<comment type="similarity">
    <text evidence="1">Belongs to the peptidase S49 family.</text>
</comment>
<evidence type="ECO:0000259" key="5">
    <source>
        <dbReference type="Pfam" id="PF01343"/>
    </source>
</evidence>
<keyword evidence="4" id="KW-0720">Serine protease</keyword>
<gene>
    <name evidence="6" type="ORF">GBAR_LOCUS10822</name>
</gene>
<dbReference type="GO" id="GO:0008236">
    <property type="term" value="F:serine-type peptidase activity"/>
    <property type="evidence" value="ECO:0007669"/>
    <property type="project" value="UniProtKB-KW"/>
</dbReference>
<feature type="non-terminal residue" evidence="6">
    <location>
        <position position="1"/>
    </location>
</feature>
<dbReference type="InterPro" id="IPR029045">
    <property type="entry name" value="ClpP/crotonase-like_dom_sf"/>
</dbReference>
<keyword evidence="7" id="KW-1185">Reference proteome</keyword>
<organism evidence="6 7">
    <name type="scientific">Geodia barretti</name>
    <name type="common">Barrett's horny sponge</name>
    <dbReference type="NCBI Taxonomy" id="519541"/>
    <lineage>
        <taxon>Eukaryota</taxon>
        <taxon>Metazoa</taxon>
        <taxon>Porifera</taxon>
        <taxon>Demospongiae</taxon>
        <taxon>Heteroscleromorpha</taxon>
        <taxon>Tetractinellida</taxon>
        <taxon>Astrophorina</taxon>
        <taxon>Geodiidae</taxon>
        <taxon>Geodia</taxon>
    </lineage>
</organism>
<name>A0AA35RV98_GEOBA</name>
<dbReference type="CDD" id="cd07023">
    <property type="entry name" value="S49_Sppa_N_C"/>
    <property type="match status" value="1"/>
</dbReference>
<dbReference type="InterPro" id="IPR002142">
    <property type="entry name" value="Peptidase_S49"/>
</dbReference>